<organism evidence="1 2">
    <name type="scientific">Nonomuraea endophytica</name>
    <dbReference type="NCBI Taxonomy" id="714136"/>
    <lineage>
        <taxon>Bacteria</taxon>
        <taxon>Bacillati</taxon>
        <taxon>Actinomycetota</taxon>
        <taxon>Actinomycetes</taxon>
        <taxon>Streptosporangiales</taxon>
        <taxon>Streptosporangiaceae</taxon>
        <taxon>Nonomuraea</taxon>
    </lineage>
</organism>
<evidence type="ECO:0000313" key="1">
    <source>
        <dbReference type="EMBL" id="MBB5082336.1"/>
    </source>
</evidence>
<proteinExistence type="predicted"/>
<name>A0A7W8A9W6_9ACTN</name>
<accession>A0A7W8A9W6</accession>
<reference evidence="1 2" key="1">
    <citation type="submission" date="2020-08" db="EMBL/GenBank/DDBJ databases">
        <title>Genomic Encyclopedia of Type Strains, Phase IV (KMG-IV): sequencing the most valuable type-strain genomes for metagenomic binning, comparative biology and taxonomic classification.</title>
        <authorList>
            <person name="Goeker M."/>
        </authorList>
    </citation>
    <scope>NUCLEOTIDE SEQUENCE [LARGE SCALE GENOMIC DNA]</scope>
    <source>
        <strain evidence="1 2">DSM 45385</strain>
    </source>
</reference>
<dbReference type="AlphaFoldDB" id="A0A7W8A9W6"/>
<dbReference type="Proteomes" id="UP000568380">
    <property type="component" value="Unassembled WGS sequence"/>
</dbReference>
<sequence length="152" mass="16468">MRVLITSTSHAFEWLAEPVAVERFTAKEALDSLRERVGPGDVAAARVLVRQLDRLPLALAVAAASIVGPPRIRYSAYVERLRAEPIDGLLARPSGEAYPRGVAQATLLALHAVSGQSRVLLRELSVLSPPTGARCRLPTNSPIFGLDRRLIE</sequence>
<gene>
    <name evidence="1" type="ORF">HNR40_007831</name>
</gene>
<dbReference type="RefSeq" id="WP_184970480.1">
    <property type="nucleotide sequence ID" value="NZ_JACHIN010000013.1"/>
</dbReference>
<keyword evidence="2" id="KW-1185">Reference proteome</keyword>
<comment type="caution">
    <text evidence="1">The sequence shown here is derived from an EMBL/GenBank/DDBJ whole genome shotgun (WGS) entry which is preliminary data.</text>
</comment>
<dbReference type="EMBL" id="JACHIN010000013">
    <property type="protein sequence ID" value="MBB5082336.1"/>
    <property type="molecule type" value="Genomic_DNA"/>
</dbReference>
<protein>
    <submittedName>
        <fullName evidence="1">Uncharacterized protein</fullName>
    </submittedName>
</protein>
<evidence type="ECO:0000313" key="2">
    <source>
        <dbReference type="Proteomes" id="UP000568380"/>
    </source>
</evidence>